<evidence type="ECO:0000313" key="6">
    <source>
        <dbReference type="EMBL" id="NOJ79559.1"/>
    </source>
</evidence>
<evidence type="ECO:0000313" key="7">
    <source>
        <dbReference type="Proteomes" id="UP000533080"/>
    </source>
</evidence>
<reference evidence="6 7" key="1">
    <citation type="submission" date="2020-05" db="EMBL/GenBank/DDBJ databases">
        <authorList>
            <person name="Whitworth D."/>
        </authorList>
    </citation>
    <scope>NUCLEOTIDE SEQUENCE [LARGE SCALE GENOMIC DNA]</scope>
    <source>
        <strain evidence="6 7">AM005</strain>
    </source>
</reference>
<dbReference type="PANTHER" id="PTHR47470">
    <property type="entry name" value="CHOLESTEROL OXIDASE"/>
    <property type="match status" value="1"/>
</dbReference>
<evidence type="ECO:0000256" key="4">
    <source>
        <dbReference type="ARBA" id="ARBA00022827"/>
    </source>
</evidence>
<keyword evidence="5" id="KW-0560">Oxidoreductase</keyword>
<evidence type="ECO:0000256" key="5">
    <source>
        <dbReference type="ARBA" id="ARBA00023002"/>
    </source>
</evidence>
<proteinExistence type="inferred from homology"/>
<dbReference type="InterPro" id="IPR029058">
    <property type="entry name" value="AB_hydrolase_fold"/>
</dbReference>
<comment type="caution">
    <text evidence="6">The sequence shown here is derived from an EMBL/GenBank/DDBJ whole genome shotgun (WGS) entry which is preliminary data.</text>
</comment>
<dbReference type="EMBL" id="JABFNT010000040">
    <property type="protein sequence ID" value="NOJ79559.1"/>
    <property type="molecule type" value="Genomic_DNA"/>
</dbReference>
<protein>
    <submittedName>
        <fullName evidence="6">Esterase</fullName>
    </submittedName>
</protein>
<accession>A0A7Y4MRH1</accession>
<dbReference type="RefSeq" id="WP_171441820.1">
    <property type="nucleotide sequence ID" value="NZ_JABFNS010000027.1"/>
</dbReference>
<comment type="similarity">
    <text evidence="2">Belongs to the GMC oxidoreductase family.</text>
</comment>
<gene>
    <name evidence="6" type="ORF">HNV28_14605</name>
</gene>
<evidence type="ECO:0000256" key="2">
    <source>
        <dbReference type="ARBA" id="ARBA00010790"/>
    </source>
</evidence>
<sequence length="350" mass="38957">MPTEPHSTASYSEQVIPFLAGDGRALHLIRIRGEPAPNKGPVVLVHGAGVRSNIFRAPVRQTLVDALVADGYDVWLENWRASIDVEPSEWTLDQAAVLDHPAAVRTVARESGHDTVKAIIHCQGSCSFAMAAVSGLLPEVDVIVTNAVSLHPVVPHAAAVKLKLAVPPVARLTPYLDPQWAFRAPTLTARLLTLLVRAFHHECTNLVCRWSSFTYGVGFPVLWRHENLNSETHDWLQQEFAKVPLTFFHQMSECVRAGHLVPVEGFQALSEDLAVREPETDARFVFLAGEQNRCFLSESQHRSFEHLERFRPGYHTLHLVPGYGHLDMFMGQDASRDVFPLILAELDKPV</sequence>
<dbReference type="SUPFAM" id="SSF53474">
    <property type="entry name" value="alpha/beta-Hydrolases"/>
    <property type="match status" value="1"/>
</dbReference>
<dbReference type="GO" id="GO:0016491">
    <property type="term" value="F:oxidoreductase activity"/>
    <property type="evidence" value="ECO:0007669"/>
    <property type="project" value="UniProtKB-KW"/>
</dbReference>
<dbReference type="PANTHER" id="PTHR47470:SF1">
    <property type="entry name" value="FAD-DEPENDENT OXIDOREDUCTASE 2 FAD BINDING DOMAIN-CONTAINING PROTEIN"/>
    <property type="match status" value="1"/>
</dbReference>
<comment type="cofactor">
    <cofactor evidence="1">
        <name>FAD</name>
        <dbReference type="ChEBI" id="CHEBI:57692"/>
    </cofactor>
</comment>
<organism evidence="6 7">
    <name type="scientific">Myxococcus xanthus</name>
    <dbReference type="NCBI Taxonomy" id="34"/>
    <lineage>
        <taxon>Bacteria</taxon>
        <taxon>Pseudomonadati</taxon>
        <taxon>Myxococcota</taxon>
        <taxon>Myxococcia</taxon>
        <taxon>Myxococcales</taxon>
        <taxon>Cystobacterineae</taxon>
        <taxon>Myxococcaceae</taxon>
        <taxon>Myxococcus</taxon>
    </lineage>
</organism>
<keyword evidence="4" id="KW-0274">FAD</keyword>
<name>A0A7Y4MRH1_MYXXA</name>
<evidence type="ECO:0000256" key="1">
    <source>
        <dbReference type="ARBA" id="ARBA00001974"/>
    </source>
</evidence>
<keyword evidence="3" id="KW-0285">Flavoprotein</keyword>
<dbReference type="AlphaFoldDB" id="A0A7Y4MRH1"/>
<dbReference type="Proteomes" id="UP000533080">
    <property type="component" value="Unassembled WGS sequence"/>
</dbReference>
<dbReference type="InterPro" id="IPR052542">
    <property type="entry name" value="Cholesterol_Oxidase"/>
</dbReference>
<dbReference type="Gene3D" id="3.40.50.1820">
    <property type="entry name" value="alpha/beta hydrolase"/>
    <property type="match status" value="1"/>
</dbReference>
<evidence type="ECO:0000256" key="3">
    <source>
        <dbReference type="ARBA" id="ARBA00022630"/>
    </source>
</evidence>